<evidence type="ECO:0000256" key="1">
    <source>
        <dbReference type="SAM" id="Phobius"/>
    </source>
</evidence>
<protein>
    <submittedName>
        <fullName evidence="3">Prepilin peptidase</fullName>
    </submittedName>
</protein>
<dbReference type="GO" id="GO:0016020">
    <property type="term" value="C:membrane"/>
    <property type="evidence" value="ECO:0007669"/>
    <property type="project" value="InterPro"/>
</dbReference>
<dbReference type="AlphaFoldDB" id="A0A934IIQ9"/>
<reference evidence="3" key="1">
    <citation type="submission" date="2020-12" db="EMBL/GenBank/DDBJ databases">
        <title>Bacterial taxonomy.</title>
        <authorList>
            <person name="Pan X."/>
        </authorList>
    </citation>
    <scope>NUCLEOTIDE SEQUENCE</scope>
    <source>
        <strain evidence="3">KCTC 52957</strain>
    </source>
</reference>
<comment type="caution">
    <text evidence="3">The sequence shown here is derived from an EMBL/GenBank/DDBJ whole genome shotgun (WGS) entry which is preliminary data.</text>
</comment>
<feature type="transmembrane region" description="Helical" evidence="1">
    <location>
        <begin position="141"/>
        <end position="162"/>
    </location>
</feature>
<dbReference type="Pfam" id="PF01478">
    <property type="entry name" value="Peptidase_A24"/>
    <property type="match status" value="1"/>
</dbReference>
<dbReference type="RefSeq" id="WP_198916836.1">
    <property type="nucleotide sequence ID" value="NZ_JAEKPD010000013.1"/>
</dbReference>
<keyword evidence="1" id="KW-1133">Transmembrane helix</keyword>
<sequence length="163" mass="17982">MLYLALLAQLASIVLLVWIAWRDIRTFTISNQLVLAFLLLYLPAQGFLGFPTLWQDLMAGGLLFVIGFMMWMLGVLGAGDSKLMLPLGLHLGYMGLAPFVVFLMVFSILFYLIITVSAFAGAERGAFGWLAELKRSGRVPYGLPLAVAAVPVMALRMGWFIFS</sequence>
<dbReference type="Proteomes" id="UP000642488">
    <property type="component" value="Unassembled WGS sequence"/>
</dbReference>
<keyword evidence="1" id="KW-0812">Transmembrane</keyword>
<name>A0A934IIQ9_9RHOB</name>
<dbReference type="EMBL" id="JAEKPD010000013">
    <property type="protein sequence ID" value="MBJ3763661.1"/>
    <property type="molecule type" value="Genomic_DNA"/>
</dbReference>
<feature type="transmembrane region" description="Helical" evidence="1">
    <location>
        <begin position="57"/>
        <end position="79"/>
    </location>
</feature>
<dbReference type="GO" id="GO:0004190">
    <property type="term" value="F:aspartic-type endopeptidase activity"/>
    <property type="evidence" value="ECO:0007669"/>
    <property type="project" value="InterPro"/>
</dbReference>
<keyword evidence="4" id="KW-1185">Reference proteome</keyword>
<proteinExistence type="predicted"/>
<evidence type="ECO:0000313" key="3">
    <source>
        <dbReference type="EMBL" id="MBJ3763661.1"/>
    </source>
</evidence>
<organism evidence="3 4">
    <name type="scientific">Palleronia pontilimi</name>
    <dbReference type="NCBI Taxonomy" id="1964209"/>
    <lineage>
        <taxon>Bacteria</taxon>
        <taxon>Pseudomonadati</taxon>
        <taxon>Pseudomonadota</taxon>
        <taxon>Alphaproteobacteria</taxon>
        <taxon>Rhodobacterales</taxon>
        <taxon>Roseobacteraceae</taxon>
        <taxon>Palleronia</taxon>
    </lineage>
</organism>
<gene>
    <name evidence="3" type="ORF">ILP92_12965</name>
</gene>
<feature type="domain" description="Prepilin type IV endopeptidase peptidase" evidence="2">
    <location>
        <begin position="12"/>
        <end position="112"/>
    </location>
</feature>
<accession>A0A934IIQ9</accession>
<feature type="transmembrane region" description="Helical" evidence="1">
    <location>
        <begin position="32"/>
        <end position="50"/>
    </location>
</feature>
<evidence type="ECO:0000313" key="4">
    <source>
        <dbReference type="Proteomes" id="UP000642488"/>
    </source>
</evidence>
<dbReference type="Gene3D" id="1.20.120.1220">
    <property type="match status" value="1"/>
</dbReference>
<evidence type="ECO:0000259" key="2">
    <source>
        <dbReference type="Pfam" id="PF01478"/>
    </source>
</evidence>
<dbReference type="InterPro" id="IPR000045">
    <property type="entry name" value="Prepilin_IV_endopep_pep"/>
</dbReference>
<feature type="transmembrane region" description="Helical" evidence="1">
    <location>
        <begin position="99"/>
        <end position="120"/>
    </location>
</feature>
<keyword evidence="1" id="KW-0472">Membrane</keyword>